<accession>A0A834Z6L6</accession>
<feature type="compositionally biased region" description="Polar residues" evidence="2">
    <location>
        <begin position="163"/>
        <end position="188"/>
    </location>
</feature>
<evidence type="ECO:0000256" key="2">
    <source>
        <dbReference type="SAM" id="MobiDB-lite"/>
    </source>
</evidence>
<dbReference type="Pfam" id="PF05605">
    <property type="entry name" value="zf-Di19"/>
    <property type="match status" value="1"/>
</dbReference>
<comment type="caution">
    <text evidence="5">The sequence shown here is derived from an EMBL/GenBank/DDBJ whole genome shotgun (WGS) entry which is preliminary data.</text>
</comment>
<dbReference type="OMA" id="WIGSSAM"/>
<dbReference type="InterPro" id="IPR008598">
    <property type="entry name" value="Di19_Zn-bd"/>
</dbReference>
<dbReference type="EMBL" id="JABCRI010000010">
    <property type="protein sequence ID" value="KAF8399791.1"/>
    <property type="molecule type" value="Genomic_DNA"/>
</dbReference>
<evidence type="ECO:0000259" key="3">
    <source>
        <dbReference type="Pfam" id="PF05605"/>
    </source>
</evidence>
<gene>
    <name evidence="5" type="ORF">HHK36_015661</name>
</gene>
<comment type="similarity">
    <text evidence="1">Belongs to the Di19 family.</text>
</comment>
<feature type="domain" description="Di19 zinc-binding" evidence="3">
    <location>
        <begin position="44"/>
        <end position="96"/>
    </location>
</feature>
<name>A0A834Z6L6_TETSI</name>
<feature type="domain" description="Di19 C-terminal" evidence="4">
    <location>
        <begin position="117"/>
        <end position="212"/>
    </location>
</feature>
<evidence type="ECO:0000313" key="6">
    <source>
        <dbReference type="Proteomes" id="UP000655225"/>
    </source>
</evidence>
<feature type="region of interest" description="Disordered" evidence="2">
    <location>
        <begin position="161"/>
        <end position="196"/>
    </location>
</feature>
<evidence type="ECO:0000259" key="4">
    <source>
        <dbReference type="Pfam" id="PF14571"/>
    </source>
</evidence>
<evidence type="ECO:0000256" key="1">
    <source>
        <dbReference type="ARBA" id="ARBA00007109"/>
    </source>
</evidence>
<dbReference type="Proteomes" id="UP000655225">
    <property type="component" value="Unassembled WGS sequence"/>
</dbReference>
<protein>
    <submittedName>
        <fullName evidence="5">Uncharacterized protein</fullName>
    </submittedName>
</protein>
<dbReference type="OrthoDB" id="9049620at2759"/>
<dbReference type="InterPro" id="IPR027935">
    <property type="entry name" value="Di19_C"/>
</dbReference>
<keyword evidence="6" id="KW-1185">Reference proteome</keyword>
<dbReference type="PANTHER" id="PTHR31875:SF24">
    <property type="entry name" value="PROTEIN DEHYDRATION-INDUCED 19 HOMOLOG 5"/>
    <property type="match status" value="1"/>
</dbReference>
<reference evidence="5 6" key="1">
    <citation type="submission" date="2020-04" db="EMBL/GenBank/DDBJ databases">
        <title>Plant Genome Project.</title>
        <authorList>
            <person name="Zhang R.-G."/>
        </authorList>
    </citation>
    <scope>NUCLEOTIDE SEQUENCE [LARGE SCALE GENOMIC DNA]</scope>
    <source>
        <strain evidence="5">YNK0</strain>
        <tissue evidence="5">Leaf</tissue>
    </source>
</reference>
<evidence type="ECO:0000313" key="5">
    <source>
        <dbReference type="EMBL" id="KAF8399791.1"/>
    </source>
</evidence>
<dbReference type="Pfam" id="PF14571">
    <property type="entry name" value="Di19_C"/>
    <property type="match status" value="1"/>
</dbReference>
<dbReference type="PANTHER" id="PTHR31875">
    <property type="entry name" value="PROTEIN DEHYDRATION-INDUCED 19"/>
    <property type="match status" value="1"/>
</dbReference>
<organism evidence="5 6">
    <name type="scientific">Tetracentron sinense</name>
    <name type="common">Spur-leaf</name>
    <dbReference type="NCBI Taxonomy" id="13715"/>
    <lineage>
        <taxon>Eukaryota</taxon>
        <taxon>Viridiplantae</taxon>
        <taxon>Streptophyta</taxon>
        <taxon>Embryophyta</taxon>
        <taxon>Tracheophyta</taxon>
        <taxon>Spermatophyta</taxon>
        <taxon>Magnoliopsida</taxon>
        <taxon>Trochodendrales</taxon>
        <taxon>Trochodendraceae</taxon>
        <taxon>Tetracentron</taxon>
    </lineage>
</organism>
<proteinExistence type="inferred from homology"/>
<dbReference type="AlphaFoldDB" id="A0A834Z6L6"/>
<sequence>MDVDFWASRVHSAKHITAMQAARLNSENHLSLDDSEGDDDARACFPCPFCYMDIEVPLLCTHLQEEHCFDVKNAICPVCAENLGKDILGHFTVQHAHLVKRRRKSHRSGLWTNSSAMLSKELRELSSFHGITSTNGRRNTSDFAPDPLLSPFLCSVSLPAKGTQDTCSSKNASNTSDVKSTEMSTSNEAGKHDYKERRQRAEFFQQLIISTIF</sequence>
<dbReference type="InterPro" id="IPR033347">
    <property type="entry name" value="Di19"/>
</dbReference>